<dbReference type="GO" id="GO:0046872">
    <property type="term" value="F:metal ion binding"/>
    <property type="evidence" value="ECO:0007669"/>
    <property type="project" value="UniProtKB-KW"/>
</dbReference>
<evidence type="ECO:0000256" key="4">
    <source>
        <dbReference type="PROSITE-ProRule" id="PRU00125"/>
    </source>
</evidence>
<evidence type="ECO:0000259" key="5">
    <source>
        <dbReference type="PROSITE" id="PS50023"/>
    </source>
</evidence>
<sequence length="111" mass="12884">MNFGLAEYIPKDCPLCGVPVQLADRLTVDRETIHKACFKCCFCACNLEQGAAAMERSFYERYGPRWYCRGTAGKCSLLPNSKRKKNSKRKGWLNEKLKNKKNFFKKILVYF</sequence>
<feature type="domain" description="LIM zinc-binding" evidence="5">
    <location>
        <begin position="11"/>
        <end position="78"/>
    </location>
</feature>
<dbReference type="EMBL" id="CAJEWN010000074">
    <property type="protein sequence ID" value="CAD2159309.1"/>
    <property type="molecule type" value="Genomic_DNA"/>
</dbReference>
<dbReference type="Gene3D" id="2.10.110.10">
    <property type="entry name" value="Cysteine Rich Protein"/>
    <property type="match status" value="1"/>
</dbReference>
<comment type="caution">
    <text evidence="6">The sequence shown here is derived from an EMBL/GenBank/DDBJ whole genome shotgun (WGS) entry which is preliminary data.</text>
</comment>
<evidence type="ECO:0000313" key="7">
    <source>
        <dbReference type="Proteomes" id="UP000580250"/>
    </source>
</evidence>
<evidence type="ECO:0000256" key="3">
    <source>
        <dbReference type="ARBA" id="ARBA00023038"/>
    </source>
</evidence>
<dbReference type="PROSITE" id="PS50023">
    <property type="entry name" value="LIM_DOMAIN_2"/>
    <property type="match status" value="1"/>
</dbReference>
<evidence type="ECO:0000256" key="2">
    <source>
        <dbReference type="ARBA" id="ARBA00022833"/>
    </source>
</evidence>
<keyword evidence="1 4" id="KW-0479">Metal-binding</keyword>
<dbReference type="AlphaFoldDB" id="A0A6V7ULN7"/>
<proteinExistence type="predicted"/>
<accession>A0A6V7ULN7</accession>
<gene>
    <name evidence="6" type="ORF">MENT_LOCUS13634</name>
</gene>
<dbReference type="Proteomes" id="UP000580250">
    <property type="component" value="Unassembled WGS sequence"/>
</dbReference>
<protein>
    <recommendedName>
        <fullName evidence="5">LIM zinc-binding domain-containing protein</fullName>
    </recommendedName>
</protein>
<keyword evidence="3 4" id="KW-0440">LIM domain</keyword>
<dbReference type="InterPro" id="IPR001781">
    <property type="entry name" value="Znf_LIM"/>
</dbReference>
<keyword evidence="2 4" id="KW-0862">Zinc</keyword>
<organism evidence="6 7">
    <name type="scientific">Meloidogyne enterolobii</name>
    <name type="common">Root-knot nematode worm</name>
    <name type="synonym">Meloidogyne mayaguensis</name>
    <dbReference type="NCBI Taxonomy" id="390850"/>
    <lineage>
        <taxon>Eukaryota</taxon>
        <taxon>Metazoa</taxon>
        <taxon>Ecdysozoa</taxon>
        <taxon>Nematoda</taxon>
        <taxon>Chromadorea</taxon>
        <taxon>Rhabditida</taxon>
        <taxon>Tylenchina</taxon>
        <taxon>Tylenchomorpha</taxon>
        <taxon>Tylenchoidea</taxon>
        <taxon>Meloidogynidae</taxon>
        <taxon>Meloidogyninae</taxon>
        <taxon>Meloidogyne</taxon>
    </lineage>
</organism>
<evidence type="ECO:0000256" key="1">
    <source>
        <dbReference type="ARBA" id="ARBA00022723"/>
    </source>
</evidence>
<evidence type="ECO:0000313" key="6">
    <source>
        <dbReference type="EMBL" id="CAD2159309.1"/>
    </source>
</evidence>
<dbReference type="Pfam" id="PF00412">
    <property type="entry name" value="LIM"/>
    <property type="match status" value="1"/>
</dbReference>
<name>A0A6V7ULN7_MELEN</name>
<reference evidence="6 7" key="1">
    <citation type="submission" date="2020-08" db="EMBL/GenBank/DDBJ databases">
        <authorList>
            <person name="Koutsovoulos G."/>
            <person name="Danchin GJ E."/>
        </authorList>
    </citation>
    <scope>NUCLEOTIDE SEQUENCE [LARGE SCALE GENOMIC DNA]</scope>
</reference>